<dbReference type="AlphaFoldDB" id="A0A545TKY3"/>
<dbReference type="Pfam" id="PF00072">
    <property type="entry name" value="Response_reg"/>
    <property type="match status" value="1"/>
</dbReference>
<dbReference type="OrthoDB" id="9793549at2"/>
<dbReference type="GO" id="GO:0000160">
    <property type="term" value="P:phosphorelay signal transduction system"/>
    <property type="evidence" value="ECO:0007669"/>
    <property type="project" value="InterPro"/>
</dbReference>
<evidence type="ECO:0000313" key="3">
    <source>
        <dbReference type="EMBL" id="TQV77858.1"/>
    </source>
</evidence>
<proteinExistence type="predicted"/>
<dbReference type="RefSeq" id="WP_142898201.1">
    <property type="nucleotide sequence ID" value="NZ_ML660058.1"/>
</dbReference>
<keyword evidence="1" id="KW-0597">Phosphoprotein</keyword>
<gene>
    <name evidence="3" type="ORF">FKG95_20115</name>
</gene>
<organism evidence="3 4">
    <name type="scientific">Denitrobaculum tricleocarpae</name>
    <dbReference type="NCBI Taxonomy" id="2591009"/>
    <lineage>
        <taxon>Bacteria</taxon>
        <taxon>Pseudomonadati</taxon>
        <taxon>Pseudomonadota</taxon>
        <taxon>Alphaproteobacteria</taxon>
        <taxon>Rhodospirillales</taxon>
        <taxon>Rhodospirillaceae</taxon>
        <taxon>Denitrobaculum</taxon>
    </lineage>
</organism>
<dbReference type="Proteomes" id="UP000315252">
    <property type="component" value="Unassembled WGS sequence"/>
</dbReference>
<protein>
    <submittedName>
        <fullName evidence="3">Response regulator</fullName>
    </submittedName>
</protein>
<dbReference type="InterPro" id="IPR052893">
    <property type="entry name" value="TCS_response_regulator"/>
</dbReference>
<dbReference type="PANTHER" id="PTHR44520">
    <property type="entry name" value="RESPONSE REGULATOR RCP1-RELATED"/>
    <property type="match status" value="1"/>
</dbReference>
<dbReference type="SUPFAM" id="SSF52172">
    <property type="entry name" value="CheY-like"/>
    <property type="match status" value="1"/>
</dbReference>
<feature type="modified residue" description="4-aspartylphosphate" evidence="1">
    <location>
        <position position="70"/>
    </location>
</feature>
<dbReference type="CDD" id="cd17557">
    <property type="entry name" value="REC_Rcp-like"/>
    <property type="match status" value="1"/>
</dbReference>
<name>A0A545TKY3_9PROT</name>
<reference evidence="3 4" key="1">
    <citation type="submission" date="2019-06" db="EMBL/GenBank/DDBJ databases">
        <title>Whole genome sequence for Rhodospirillaceae sp. R148.</title>
        <authorList>
            <person name="Wang G."/>
        </authorList>
    </citation>
    <scope>NUCLEOTIDE SEQUENCE [LARGE SCALE GENOMIC DNA]</scope>
    <source>
        <strain evidence="3 4">R148</strain>
    </source>
</reference>
<feature type="domain" description="Response regulatory" evidence="2">
    <location>
        <begin position="9"/>
        <end position="137"/>
    </location>
</feature>
<dbReference type="SMART" id="SM00448">
    <property type="entry name" value="REC"/>
    <property type="match status" value="1"/>
</dbReference>
<evidence type="ECO:0000256" key="1">
    <source>
        <dbReference type="PROSITE-ProRule" id="PRU00169"/>
    </source>
</evidence>
<evidence type="ECO:0000259" key="2">
    <source>
        <dbReference type="PROSITE" id="PS50110"/>
    </source>
</evidence>
<accession>A0A545TKY3</accession>
<dbReference type="InterPro" id="IPR011006">
    <property type="entry name" value="CheY-like_superfamily"/>
</dbReference>
<keyword evidence="4" id="KW-1185">Reference proteome</keyword>
<dbReference type="EMBL" id="VHSH01000007">
    <property type="protein sequence ID" value="TQV77858.1"/>
    <property type="molecule type" value="Genomic_DNA"/>
</dbReference>
<dbReference type="Gene3D" id="3.40.50.2300">
    <property type="match status" value="1"/>
</dbReference>
<comment type="caution">
    <text evidence="3">The sequence shown here is derived from an EMBL/GenBank/DDBJ whole genome shotgun (WGS) entry which is preliminary data.</text>
</comment>
<sequence length="149" mass="16498">MQAQTQRYSVLMVDDDPEDGVLVQKAIASSGPKVDFQFVASGAEVLDYLFTEGRFTDRSSAPRPNLILLDLNMPGVDGFSVLKQIKSDMDLRRIPVVVLTTSEAETDIVKSYDFGANTFITKPSSFSDMIEVMTSLKSYWFDAARLPTA</sequence>
<dbReference type="InterPro" id="IPR001789">
    <property type="entry name" value="Sig_transdc_resp-reg_receiver"/>
</dbReference>
<evidence type="ECO:0000313" key="4">
    <source>
        <dbReference type="Proteomes" id="UP000315252"/>
    </source>
</evidence>
<dbReference type="PROSITE" id="PS50110">
    <property type="entry name" value="RESPONSE_REGULATORY"/>
    <property type="match status" value="1"/>
</dbReference>